<dbReference type="InParanoid" id="A0A077ZZ08"/>
<sequence>MISGQPRTHTQVPVNIGTSVMGLRYKDGIMLAADTAVAYGSMKKTKHAQRMAAISSDTAIACSGEMSDFQELLKIFREKHDGDVIENDGALFLKPTDYFNYLSRVQYQRRMKGDPLWNGSIIGGVRQDSGDVFLGMVDLYGTKVEGNFLLTGLAAHYCQVLMQNSWRADLTEAEARAIIEDCMKVMFYRDKKASDEIQITTITKDQGVKIHDPYRIQGEWNFQFFHDKTNEFWRPIRIYNN</sequence>
<dbReference type="Pfam" id="PF00227">
    <property type="entry name" value="Proteasome"/>
    <property type="match status" value="1"/>
</dbReference>
<dbReference type="FunCoup" id="A0A077ZZ08">
    <property type="interactions" value="731"/>
</dbReference>
<dbReference type="Proteomes" id="UP000039865">
    <property type="component" value="Unassembled WGS sequence"/>
</dbReference>
<dbReference type="Gene3D" id="3.60.20.10">
    <property type="entry name" value="Glutamine Phosphoribosylpyrophosphate, subunit 1, domain 1"/>
    <property type="match status" value="1"/>
</dbReference>
<proteinExistence type="inferred from homology"/>
<dbReference type="SUPFAM" id="SSF56235">
    <property type="entry name" value="N-terminal nucleophile aminohydrolases (Ntn hydrolases)"/>
    <property type="match status" value="1"/>
</dbReference>
<dbReference type="OrthoDB" id="10248542at2759"/>
<keyword evidence="2 4" id="KW-0647">Proteasome</keyword>
<evidence type="ECO:0000256" key="1">
    <source>
        <dbReference type="ARBA" id="ARBA00022490"/>
    </source>
</evidence>
<dbReference type="GO" id="GO:0019774">
    <property type="term" value="C:proteasome core complex, beta-subunit complex"/>
    <property type="evidence" value="ECO:0007669"/>
    <property type="project" value="UniProtKB-UniRule"/>
</dbReference>
<comment type="similarity">
    <text evidence="4">Belongs to the peptidase T1B family.</text>
</comment>
<evidence type="ECO:0000313" key="5">
    <source>
        <dbReference type="EMBL" id="CDW75191.1"/>
    </source>
</evidence>
<evidence type="ECO:0000313" key="6">
    <source>
        <dbReference type="Proteomes" id="UP000039865"/>
    </source>
</evidence>
<protein>
    <recommendedName>
        <fullName evidence="4">Proteasome subunit beta</fullName>
    </recommendedName>
</protein>
<dbReference type="AlphaFoldDB" id="A0A077ZZ08"/>
<dbReference type="GO" id="GO:0005634">
    <property type="term" value="C:nucleus"/>
    <property type="evidence" value="ECO:0007669"/>
    <property type="project" value="UniProtKB-SubCell"/>
</dbReference>
<dbReference type="OMA" id="QPIMRRY"/>
<dbReference type="PROSITE" id="PS00854">
    <property type="entry name" value="PROTEASOME_BETA_1"/>
    <property type="match status" value="1"/>
</dbReference>
<dbReference type="InterPro" id="IPR016050">
    <property type="entry name" value="Proteasome_bsu_CS"/>
</dbReference>
<dbReference type="PANTHER" id="PTHR32194">
    <property type="entry name" value="METALLOPROTEASE TLDD"/>
    <property type="match status" value="1"/>
</dbReference>
<dbReference type="InterPro" id="IPR029055">
    <property type="entry name" value="Ntn_hydrolases_N"/>
</dbReference>
<dbReference type="PIRSF" id="PIRSF001213">
    <property type="entry name" value="Psome_endopept_beta"/>
    <property type="match status" value="1"/>
</dbReference>
<dbReference type="InterPro" id="IPR016295">
    <property type="entry name" value="Proteasome_beta4"/>
</dbReference>
<accession>A0A077ZZ08</accession>
<evidence type="ECO:0000256" key="4">
    <source>
        <dbReference type="PIRNR" id="PIRNR001213"/>
    </source>
</evidence>
<evidence type="ECO:0000256" key="2">
    <source>
        <dbReference type="ARBA" id="ARBA00022942"/>
    </source>
</evidence>
<dbReference type="PANTHER" id="PTHR32194:SF6">
    <property type="entry name" value="PROTEASOME SUBUNIT BETA"/>
    <property type="match status" value="1"/>
</dbReference>
<comment type="function">
    <text evidence="4">Non-catalytic component of the proteasome.</text>
</comment>
<comment type="subcellular location">
    <subcellularLocation>
        <location evidence="4">Cytoplasm</location>
    </subcellularLocation>
    <subcellularLocation>
        <location evidence="4">Nucleus</location>
    </subcellularLocation>
</comment>
<dbReference type="GO" id="GO:0051603">
    <property type="term" value="P:proteolysis involved in protein catabolic process"/>
    <property type="evidence" value="ECO:0007669"/>
    <property type="project" value="InterPro"/>
</dbReference>
<organism evidence="5 6">
    <name type="scientific">Stylonychia lemnae</name>
    <name type="common">Ciliate</name>
    <dbReference type="NCBI Taxonomy" id="5949"/>
    <lineage>
        <taxon>Eukaryota</taxon>
        <taxon>Sar</taxon>
        <taxon>Alveolata</taxon>
        <taxon>Ciliophora</taxon>
        <taxon>Intramacronucleata</taxon>
        <taxon>Spirotrichea</taxon>
        <taxon>Stichotrichia</taxon>
        <taxon>Sporadotrichida</taxon>
        <taxon>Oxytrichidae</taxon>
        <taxon>Stylonychinae</taxon>
        <taxon>Stylonychia</taxon>
    </lineage>
</organism>
<gene>
    <name evidence="5" type="primary">Contig13631.g680</name>
    <name evidence="5" type="ORF">STYLEM_4178</name>
</gene>
<dbReference type="EMBL" id="CCKQ01004060">
    <property type="protein sequence ID" value="CDW75191.1"/>
    <property type="molecule type" value="Genomic_DNA"/>
</dbReference>
<keyword evidence="6" id="KW-1185">Reference proteome</keyword>
<reference evidence="5 6" key="1">
    <citation type="submission" date="2014-06" db="EMBL/GenBank/DDBJ databases">
        <authorList>
            <person name="Swart Estienne"/>
        </authorList>
    </citation>
    <scope>NUCLEOTIDE SEQUENCE [LARGE SCALE GENOMIC DNA]</scope>
    <source>
        <strain evidence="5 6">130c</strain>
    </source>
</reference>
<dbReference type="GO" id="GO:0005737">
    <property type="term" value="C:cytoplasm"/>
    <property type="evidence" value="ECO:0007669"/>
    <property type="project" value="UniProtKB-SubCell"/>
</dbReference>
<evidence type="ECO:0000256" key="3">
    <source>
        <dbReference type="ARBA" id="ARBA00023242"/>
    </source>
</evidence>
<keyword evidence="1 4" id="KW-0963">Cytoplasm</keyword>
<keyword evidence="3 4" id="KW-0539">Nucleus</keyword>
<name>A0A077ZZ08_STYLE</name>
<dbReference type="InterPro" id="IPR001353">
    <property type="entry name" value="Proteasome_sua/b"/>
</dbReference>
<dbReference type="InterPro" id="IPR023333">
    <property type="entry name" value="Proteasome_suB-type"/>
</dbReference>